<feature type="region of interest" description="Disordered" evidence="8">
    <location>
        <begin position="73"/>
        <end position="281"/>
    </location>
</feature>
<dbReference type="Gene3D" id="2.60.40.10">
    <property type="entry name" value="Immunoglobulins"/>
    <property type="match status" value="1"/>
</dbReference>
<keyword evidence="5" id="KW-0677">Repeat</keyword>
<dbReference type="PaxDb" id="35128-Thaps24523"/>
<feature type="compositionally biased region" description="Low complexity" evidence="8">
    <location>
        <begin position="409"/>
        <end position="419"/>
    </location>
</feature>
<feature type="compositionally biased region" description="Low complexity" evidence="8">
    <location>
        <begin position="152"/>
        <end position="161"/>
    </location>
</feature>
<dbReference type="PANTHER" id="PTHR23301:SF0">
    <property type="entry name" value="CHITIN-BINDING TYPE-2 DOMAIN-CONTAINING PROTEIN-RELATED"/>
    <property type="match status" value="1"/>
</dbReference>
<evidence type="ECO:0000256" key="5">
    <source>
        <dbReference type="ARBA" id="ARBA00022737"/>
    </source>
</evidence>
<dbReference type="EMBL" id="CM000647">
    <property type="protein sequence ID" value="EED89685.1"/>
    <property type="molecule type" value="Genomic_DNA"/>
</dbReference>
<evidence type="ECO:0000259" key="10">
    <source>
        <dbReference type="PROSITE" id="PS50940"/>
    </source>
</evidence>
<feature type="region of interest" description="Disordered" evidence="8">
    <location>
        <begin position="1"/>
        <end position="52"/>
    </location>
</feature>
<evidence type="ECO:0000256" key="1">
    <source>
        <dbReference type="ARBA" id="ARBA00004613"/>
    </source>
</evidence>
<evidence type="ECO:0000313" key="12">
    <source>
        <dbReference type="Proteomes" id="UP000001449"/>
    </source>
</evidence>
<reference evidence="11 12" key="2">
    <citation type="journal article" date="2008" name="Nature">
        <title>The Phaeodactylum genome reveals the evolutionary history of diatom genomes.</title>
        <authorList>
            <person name="Bowler C."/>
            <person name="Allen A.E."/>
            <person name="Badger J.H."/>
            <person name="Grimwood J."/>
            <person name="Jabbari K."/>
            <person name="Kuo A."/>
            <person name="Maheswari U."/>
            <person name="Martens C."/>
            <person name="Maumus F."/>
            <person name="Otillar R.P."/>
            <person name="Rayko E."/>
            <person name="Salamov A."/>
            <person name="Vandepoele K."/>
            <person name="Beszteri B."/>
            <person name="Gruber A."/>
            <person name="Heijde M."/>
            <person name="Katinka M."/>
            <person name="Mock T."/>
            <person name="Valentin K."/>
            <person name="Verret F."/>
            <person name="Berges J.A."/>
            <person name="Brownlee C."/>
            <person name="Cadoret J.P."/>
            <person name="Chiovitti A."/>
            <person name="Choi C.J."/>
            <person name="Coesel S."/>
            <person name="De Martino A."/>
            <person name="Detter J.C."/>
            <person name="Durkin C."/>
            <person name="Falciatore A."/>
            <person name="Fournet J."/>
            <person name="Haruta M."/>
            <person name="Huysman M.J."/>
            <person name="Jenkins B.D."/>
            <person name="Jiroutova K."/>
            <person name="Jorgensen R.E."/>
            <person name="Joubert Y."/>
            <person name="Kaplan A."/>
            <person name="Kroger N."/>
            <person name="Kroth P.G."/>
            <person name="La Roche J."/>
            <person name="Lindquist E."/>
            <person name="Lommer M."/>
            <person name="Martin-Jezequel V."/>
            <person name="Lopez P.J."/>
            <person name="Lucas S."/>
            <person name="Mangogna M."/>
            <person name="McGinnis K."/>
            <person name="Medlin L.K."/>
            <person name="Montsant A."/>
            <person name="Oudot-Le Secq M.P."/>
            <person name="Napoli C."/>
            <person name="Obornik M."/>
            <person name="Parker M.S."/>
            <person name="Petit J.L."/>
            <person name="Porcel B.M."/>
            <person name="Poulsen N."/>
            <person name="Robison M."/>
            <person name="Rychlewski L."/>
            <person name="Rynearson T.A."/>
            <person name="Schmutz J."/>
            <person name="Shapiro H."/>
            <person name="Siaut M."/>
            <person name="Stanley M."/>
            <person name="Sussman M.R."/>
            <person name="Taylor A.R."/>
            <person name="Vardi A."/>
            <person name="von Dassow P."/>
            <person name="Vyverman W."/>
            <person name="Willis A."/>
            <person name="Wyrwicz L.S."/>
            <person name="Rokhsar D.S."/>
            <person name="Weissenbach J."/>
            <person name="Armbrust E.V."/>
            <person name="Green B.R."/>
            <person name="Van de Peer Y."/>
            <person name="Grigoriev I.V."/>
        </authorList>
    </citation>
    <scope>NUCLEOTIDE SEQUENCE [LARGE SCALE GENOMIC DNA]</scope>
    <source>
        <strain evidence="11 12">CCMP1335</strain>
    </source>
</reference>
<evidence type="ECO:0000256" key="8">
    <source>
        <dbReference type="SAM" id="MobiDB-lite"/>
    </source>
</evidence>
<dbReference type="SUPFAM" id="SSF117074">
    <property type="entry name" value="Hypothetical protein PA1324"/>
    <property type="match status" value="1"/>
</dbReference>
<proteinExistence type="predicted"/>
<dbReference type="eggNOG" id="ENOG502T93R">
    <property type="taxonomic scope" value="Eukaryota"/>
</dbReference>
<keyword evidence="3" id="KW-0147">Chitin-binding</keyword>
<sequence length="851" mass="91964">MRNNFIPPPPPRTNQARGPYAQYTNSAPPNRYGNLEDIDDDDDDDHTEISDNDSILAMAKRLDDASVISDPSIIEGPVPHLGGLDPSGYGMDRHPSEMGGGKRNSNNGNLYGRERDLDSIASNDHEDDEDYSVYTDGSGSQYTDERGGLPPQRQFQQQQQQYPHPGVPRVGHYDGPPSRGGTSFHSAGGSRGSAGGSRGTSVPKYSYQGGCNSKPIGRGRSMSPSVARDRRGAPPPASRVSQQRGGGGVYGRDGRYDDGSRGGGKRRNDESVRSDQKNGRSKWRKVKLAAIPISIVLVIAVSIVVVFVTRGGGDDSVNESGEMIDIAISPPTTSPTYAGDYFCPVGIRGHVPTKGCLGYVQCDGYGDIEGTVLPCGSGTLFDVKLNTCTWEDDVDCATKPPNNVEDGNATTPTTPTSKPTSPPAPSVTETSELNGPITTSNHQLSFVGIKSPGDMTVFEQNLENYVNIFFSPTARVEYALFDEETLALFEKDDILQSLTDVNVVLSVQSFNLSSRLRKQRYLQNGVPELVMKYDQDTEYRTSDSSISIGAIVRHPYEEKYQPALVEYLKSTDDVFASLQSVNFLEGGESSKTAPPTKKPTNAPSKAEVVTDSPTPFSDTPGPTDKVTTKAPSNKPASSVPTESPIVFFPAFTEYMWIRGFVWEDVNKDGIYQTNTEPAAPTSLFMLHKCTDKNGDWIQGPFDSMPTKTNPENGQYEFQVDESGMYMIQFYPPSGYGFTTPNMGGGDTNALDSDISNLSGQTDCFEVKSGYKDLINVGYKAVDAKQTTSASTQSAASDSSMTSFCAEVTTTNGNQSFNFFGCATKCESGSDSECPNGQKCRLNRACSDEGLV</sequence>
<keyword evidence="9" id="KW-1133">Transmembrane helix</keyword>
<dbReference type="GO" id="GO:0008061">
    <property type="term" value="F:chitin binding"/>
    <property type="evidence" value="ECO:0007669"/>
    <property type="project" value="UniProtKB-KW"/>
</dbReference>
<reference evidence="11 12" key="1">
    <citation type="journal article" date="2004" name="Science">
        <title>The genome of the diatom Thalassiosira pseudonana: ecology, evolution, and metabolism.</title>
        <authorList>
            <person name="Armbrust E.V."/>
            <person name="Berges J.A."/>
            <person name="Bowler C."/>
            <person name="Green B.R."/>
            <person name="Martinez D."/>
            <person name="Putnam N.H."/>
            <person name="Zhou S."/>
            <person name="Allen A.E."/>
            <person name="Apt K.E."/>
            <person name="Bechner M."/>
            <person name="Brzezinski M.A."/>
            <person name="Chaal B.K."/>
            <person name="Chiovitti A."/>
            <person name="Davis A.K."/>
            <person name="Demarest M.S."/>
            <person name="Detter J.C."/>
            <person name="Glavina T."/>
            <person name="Goodstein D."/>
            <person name="Hadi M.Z."/>
            <person name="Hellsten U."/>
            <person name="Hildebrand M."/>
            <person name="Jenkins B.D."/>
            <person name="Jurka J."/>
            <person name="Kapitonov V.V."/>
            <person name="Kroger N."/>
            <person name="Lau W.W."/>
            <person name="Lane T.W."/>
            <person name="Larimer F.W."/>
            <person name="Lippmeier J.C."/>
            <person name="Lucas S."/>
            <person name="Medina M."/>
            <person name="Montsant A."/>
            <person name="Obornik M."/>
            <person name="Parker M.S."/>
            <person name="Palenik B."/>
            <person name="Pazour G.J."/>
            <person name="Richardson P.M."/>
            <person name="Rynearson T.A."/>
            <person name="Saito M.A."/>
            <person name="Schwartz D.C."/>
            <person name="Thamatrakoln K."/>
            <person name="Valentin K."/>
            <person name="Vardi A."/>
            <person name="Wilkerson F.P."/>
            <person name="Rokhsar D.S."/>
        </authorList>
    </citation>
    <scope>NUCLEOTIDE SEQUENCE [LARGE SCALE GENOMIC DNA]</scope>
    <source>
        <strain evidence="11 12">CCMP1335</strain>
    </source>
</reference>
<dbReference type="RefSeq" id="XP_002293224.1">
    <property type="nucleotide sequence ID" value="XM_002293188.1"/>
</dbReference>
<dbReference type="SUPFAM" id="SSF57625">
    <property type="entry name" value="Invertebrate chitin-binding proteins"/>
    <property type="match status" value="1"/>
</dbReference>
<keyword evidence="4" id="KW-0732">Signal</keyword>
<organism evidence="11 12">
    <name type="scientific">Thalassiosira pseudonana</name>
    <name type="common">Marine diatom</name>
    <name type="synonym">Cyclotella nana</name>
    <dbReference type="NCBI Taxonomy" id="35128"/>
    <lineage>
        <taxon>Eukaryota</taxon>
        <taxon>Sar</taxon>
        <taxon>Stramenopiles</taxon>
        <taxon>Ochrophyta</taxon>
        <taxon>Bacillariophyta</taxon>
        <taxon>Coscinodiscophyceae</taxon>
        <taxon>Thalassiosirophycidae</taxon>
        <taxon>Thalassiosirales</taxon>
        <taxon>Thalassiosiraceae</taxon>
        <taxon>Thalassiosira</taxon>
    </lineage>
</organism>
<evidence type="ECO:0000256" key="3">
    <source>
        <dbReference type="ARBA" id="ARBA00022669"/>
    </source>
</evidence>
<dbReference type="InterPro" id="IPR013783">
    <property type="entry name" value="Ig-like_fold"/>
</dbReference>
<feature type="transmembrane region" description="Helical" evidence="9">
    <location>
        <begin position="288"/>
        <end position="308"/>
    </location>
</feature>
<accession>B8CAI3</accession>
<dbReference type="Proteomes" id="UP000001449">
    <property type="component" value="Chromosome 12"/>
</dbReference>
<keyword evidence="6" id="KW-1015">Disulfide bond</keyword>
<dbReference type="HOGENOM" id="CLU_335425_0_0_1"/>
<evidence type="ECO:0000256" key="4">
    <source>
        <dbReference type="ARBA" id="ARBA00022729"/>
    </source>
</evidence>
<dbReference type="AlphaFoldDB" id="B8CAI3"/>
<name>B8CAI3_THAPS</name>
<dbReference type="InterPro" id="IPR033764">
    <property type="entry name" value="Sdr_B"/>
</dbReference>
<keyword evidence="9" id="KW-0812">Transmembrane</keyword>
<dbReference type="Pfam" id="PF17210">
    <property type="entry name" value="SdrD_B"/>
    <property type="match status" value="1"/>
</dbReference>
<feature type="compositionally biased region" description="Acidic residues" evidence="8">
    <location>
        <begin position="36"/>
        <end position="46"/>
    </location>
</feature>
<feature type="compositionally biased region" description="Pro residues" evidence="8">
    <location>
        <begin position="1"/>
        <end position="12"/>
    </location>
</feature>
<keyword evidence="7" id="KW-0325">Glycoprotein</keyword>
<keyword evidence="2" id="KW-0964">Secreted</keyword>
<dbReference type="KEGG" id="tps:THAPSDRAFT_24523"/>
<evidence type="ECO:0000256" key="6">
    <source>
        <dbReference type="ARBA" id="ARBA00023157"/>
    </source>
</evidence>
<comment type="subcellular location">
    <subcellularLocation>
        <location evidence="1">Secreted</location>
    </subcellularLocation>
</comment>
<dbReference type="Gene3D" id="2.170.140.10">
    <property type="entry name" value="Chitin binding domain"/>
    <property type="match status" value="1"/>
</dbReference>
<dbReference type="SMART" id="SM00494">
    <property type="entry name" value="ChtBD2"/>
    <property type="match status" value="1"/>
</dbReference>
<dbReference type="PROSITE" id="PS50940">
    <property type="entry name" value="CHIT_BIND_II"/>
    <property type="match status" value="1"/>
</dbReference>
<gene>
    <name evidence="11" type="ORF">THAPSDRAFT_24523</name>
</gene>
<keyword evidence="12" id="KW-1185">Reference proteome</keyword>
<dbReference type="InterPro" id="IPR002557">
    <property type="entry name" value="Chitin-bd_dom"/>
</dbReference>
<evidence type="ECO:0000313" key="11">
    <source>
        <dbReference type="EMBL" id="EED89685.1"/>
    </source>
</evidence>
<dbReference type="InParanoid" id="B8CAI3"/>
<feature type="compositionally biased region" description="Low complexity" evidence="8">
    <location>
        <begin position="589"/>
        <end position="606"/>
    </location>
</feature>
<feature type="region of interest" description="Disordered" evidence="8">
    <location>
        <begin position="586"/>
        <end position="640"/>
    </location>
</feature>
<feature type="region of interest" description="Disordered" evidence="8">
    <location>
        <begin position="399"/>
        <end position="437"/>
    </location>
</feature>
<dbReference type="PANTHER" id="PTHR23301">
    <property type="entry name" value="CHITIN BINDING PERITROPHIN-A"/>
    <property type="match status" value="1"/>
</dbReference>
<dbReference type="GO" id="GO:0005576">
    <property type="term" value="C:extracellular region"/>
    <property type="evidence" value="ECO:0007669"/>
    <property type="project" value="UniProtKB-SubCell"/>
</dbReference>
<keyword evidence="9" id="KW-0472">Membrane</keyword>
<protein>
    <recommendedName>
        <fullName evidence="10">Chitin-binding type-2 domain-containing protein</fullName>
    </recommendedName>
</protein>
<feature type="compositionally biased region" description="Polar residues" evidence="8">
    <location>
        <begin position="629"/>
        <end position="640"/>
    </location>
</feature>
<dbReference type="InterPro" id="IPR036508">
    <property type="entry name" value="Chitin-bd_dom_sf"/>
</dbReference>
<evidence type="ECO:0000256" key="9">
    <source>
        <dbReference type="SAM" id="Phobius"/>
    </source>
</evidence>
<feature type="compositionally biased region" description="Basic and acidic residues" evidence="8">
    <location>
        <begin position="252"/>
        <end position="278"/>
    </location>
</feature>
<dbReference type="GeneID" id="7447577"/>
<feature type="compositionally biased region" description="Gly residues" evidence="8">
    <location>
        <begin position="189"/>
        <end position="198"/>
    </location>
</feature>
<evidence type="ECO:0000256" key="2">
    <source>
        <dbReference type="ARBA" id="ARBA00022525"/>
    </source>
</evidence>
<feature type="domain" description="Chitin-binding type-2" evidence="10">
    <location>
        <begin position="340"/>
        <end position="398"/>
    </location>
</feature>
<dbReference type="InterPro" id="IPR051940">
    <property type="entry name" value="Chitin_bind-dev_reg"/>
</dbReference>
<dbReference type="Pfam" id="PF01607">
    <property type="entry name" value="CBM_14"/>
    <property type="match status" value="1"/>
</dbReference>
<feature type="compositionally biased region" description="Polar residues" evidence="8">
    <location>
        <begin position="427"/>
        <end position="437"/>
    </location>
</feature>
<evidence type="ECO:0000256" key="7">
    <source>
        <dbReference type="ARBA" id="ARBA00023180"/>
    </source>
</evidence>